<evidence type="ECO:0000256" key="4">
    <source>
        <dbReference type="ARBA" id="ARBA00022801"/>
    </source>
</evidence>
<dbReference type="InterPro" id="IPR007053">
    <property type="entry name" value="LRAT_dom"/>
</dbReference>
<evidence type="ECO:0000313" key="9">
    <source>
        <dbReference type="Proteomes" id="UP000001568"/>
    </source>
</evidence>
<keyword evidence="9" id="KW-1185">Reference proteome</keyword>
<organism evidence="8 9">
    <name type="scientific">Ostreococcus lucimarinus (strain CCE9901)</name>
    <dbReference type="NCBI Taxonomy" id="436017"/>
    <lineage>
        <taxon>Eukaryota</taxon>
        <taxon>Viridiplantae</taxon>
        <taxon>Chlorophyta</taxon>
        <taxon>Mamiellophyceae</taxon>
        <taxon>Mamiellales</taxon>
        <taxon>Bathycoccaceae</taxon>
        <taxon>Ostreococcus</taxon>
    </lineage>
</organism>
<dbReference type="Gramene" id="ABO97491">
    <property type="protein sequence ID" value="ABO97491"/>
    <property type="gene ID" value="OSTLU_93161"/>
</dbReference>
<evidence type="ECO:0000256" key="6">
    <source>
        <dbReference type="SAM" id="MobiDB-lite"/>
    </source>
</evidence>
<comment type="similarity">
    <text evidence="1">Belongs to the H-rev107 family.</text>
</comment>
<proteinExistence type="inferred from homology"/>
<dbReference type="EC" id="3.1.1.4" evidence="2"/>
<name>A4S1S4_OSTLU</name>
<evidence type="ECO:0000256" key="3">
    <source>
        <dbReference type="ARBA" id="ARBA00022679"/>
    </source>
</evidence>
<evidence type="ECO:0000259" key="7">
    <source>
        <dbReference type="PROSITE" id="PS51934"/>
    </source>
</evidence>
<dbReference type="OMA" id="CRLAVDQ"/>
<evidence type="ECO:0000256" key="2">
    <source>
        <dbReference type="ARBA" id="ARBA00013278"/>
    </source>
</evidence>
<sequence>VSRARLHGAPRGRARGRAWPRRGRARRPGDVVFWHRVAREFFDVGFEHWAVYVGRVGVADDALGIWRWMRDGDDVDAAVECVVHLWGAPEGGEDEGGERNRDMDANAACVLSPLADVGEDPRCGNERFDATHAPLRIGEIVDRCRLAVDQGFYEGRYGAYCVRANNCEHFATWARYGVRFSQQIEDTVSLGVNIARVAASLLARRDVGTDPNAMNMAKHLIMGTRVNPNDEEEIAAAVKDMHGGESPKYTAEEDVAYVLDYIIDRVDVEVEDQLERDRERVHVPWSSRPVPASREIATLSFGRARSVRPGVPEEEESLSITAGQVSAFAGQVGRFVGQASTSAFRILGAGLEELARTSQPPPSADPPISPPATTAGERETDS</sequence>
<feature type="compositionally biased region" description="Pro residues" evidence="6">
    <location>
        <begin position="359"/>
        <end position="370"/>
    </location>
</feature>
<feature type="region of interest" description="Disordered" evidence="6">
    <location>
        <begin position="1"/>
        <end position="21"/>
    </location>
</feature>
<keyword evidence="4" id="KW-0378">Hydrolase</keyword>
<protein>
    <recommendedName>
        <fullName evidence="2">phospholipase A2</fullName>
        <ecNumber evidence="2">3.1.1.4</ecNumber>
    </recommendedName>
</protein>
<dbReference type="Gene3D" id="3.90.1720.10">
    <property type="entry name" value="endopeptidase domain like (from Nostoc punctiforme)"/>
    <property type="match status" value="1"/>
</dbReference>
<dbReference type="PROSITE" id="PS51934">
    <property type="entry name" value="LRAT"/>
    <property type="match status" value="1"/>
</dbReference>
<dbReference type="GO" id="GO:0004623">
    <property type="term" value="F:phospholipase A2 activity"/>
    <property type="evidence" value="ECO:0007669"/>
    <property type="project" value="UniProtKB-EC"/>
</dbReference>
<dbReference type="STRING" id="436017.A4S1S4"/>
<dbReference type="EMBL" id="CP000588">
    <property type="protein sequence ID" value="ABO97491.1"/>
    <property type="molecule type" value="Genomic_DNA"/>
</dbReference>
<dbReference type="OrthoDB" id="421951at2759"/>
<dbReference type="Proteomes" id="UP000001568">
    <property type="component" value="Chromosome 8"/>
</dbReference>
<dbReference type="KEGG" id="olu:OSTLU_93161"/>
<dbReference type="GO" id="GO:0008970">
    <property type="term" value="F:phospholipase A1 activity"/>
    <property type="evidence" value="ECO:0007669"/>
    <property type="project" value="TreeGrafter"/>
</dbReference>
<feature type="region of interest" description="Disordered" evidence="6">
    <location>
        <begin position="353"/>
        <end position="382"/>
    </location>
</feature>
<evidence type="ECO:0000256" key="5">
    <source>
        <dbReference type="ARBA" id="ARBA00023098"/>
    </source>
</evidence>
<gene>
    <name evidence="8" type="ORF">OSTLU_93161</name>
</gene>
<keyword evidence="5" id="KW-0443">Lipid metabolism</keyword>
<dbReference type="Pfam" id="PF04970">
    <property type="entry name" value="LRAT"/>
    <property type="match status" value="1"/>
</dbReference>
<dbReference type="InterPro" id="IPR051496">
    <property type="entry name" value="H-rev107_PLA/AT"/>
</dbReference>
<dbReference type="GeneID" id="5003196"/>
<feature type="non-terminal residue" evidence="8">
    <location>
        <position position="1"/>
    </location>
</feature>
<dbReference type="HOGENOM" id="CLU_675010_0_0_1"/>
<dbReference type="AlphaFoldDB" id="A4S1S4"/>
<keyword evidence="3" id="KW-0808">Transferase</keyword>
<feature type="domain" description="LRAT" evidence="7">
    <location>
        <begin position="38"/>
        <end position="183"/>
    </location>
</feature>
<dbReference type="GO" id="GO:0070292">
    <property type="term" value="P:N-acylphosphatidylethanolamine metabolic process"/>
    <property type="evidence" value="ECO:0007669"/>
    <property type="project" value="TreeGrafter"/>
</dbReference>
<evidence type="ECO:0000313" key="8">
    <source>
        <dbReference type="EMBL" id="ABO97491.1"/>
    </source>
</evidence>
<accession>A4S1S4</accession>
<dbReference type="PANTHER" id="PTHR13943">
    <property type="entry name" value="HRAS-LIKE SUPPRESSOR - RELATED"/>
    <property type="match status" value="1"/>
</dbReference>
<dbReference type="RefSeq" id="XP_001419198.1">
    <property type="nucleotide sequence ID" value="XM_001419161.1"/>
</dbReference>
<reference evidence="8 9" key="1">
    <citation type="journal article" date="2007" name="Proc. Natl. Acad. Sci. U.S.A.">
        <title>The tiny eukaryote Ostreococcus provides genomic insights into the paradox of plankton speciation.</title>
        <authorList>
            <person name="Palenik B."/>
            <person name="Grimwood J."/>
            <person name="Aerts A."/>
            <person name="Rouze P."/>
            <person name="Salamov A."/>
            <person name="Putnam N."/>
            <person name="Dupont C."/>
            <person name="Jorgensen R."/>
            <person name="Derelle E."/>
            <person name="Rombauts S."/>
            <person name="Zhou K."/>
            <person name="Otillar R."/>
            <person name="Merchant S.S."/>
            <person name="Podell S."/>
            <person name="Gaasterland T."/>
            <person name="Napoli C."/>
            <person name="Gendler K."/>
            <person name="Manuell A."/>
            <person name="Tai V."/>
            <person name="Vallon O."/>
            <person name="Piganeau G."/>
            <person name="Jancek S."/>
            <person name="Heijde M."/>
            <person name="Jabbari K."/>
            <person name="Bowler C."/>
            <person name="Lohr M."/>
            <person name="Robbens S."/>
            <person name="Werner G."/>
            <person name="Dubchak I."/>
            <person name="Pazour G.J."/>
            <person name="Ren Q."/>
            <person name="Paulsen I."/>
            <person name="Delwiche C."/>
            <person name="Schmutz J."/>
            <person name="Rokhsar D."/>
            <person name="Van de Peer Y."/>
            <person name="Moreau H."/>
            <person name="Grigoriev I.V."/>
        </authorList>
    </citation>
    <scope>NUCLEOTIDE SEQUENCE [LARGE SCALE GENOMIC DNA]</scope>
    <source>
        <strain evidence="8 9">CCE9901</strain>
    </source>
</reference>
<evidence type="ECO:0000256" key="1">
    <source>
        <dbReference type="ARBA" id="ARBA00007824"/>
    </source>
</evidence>
<dbReference type="PANTHER" id="PTHR13943:SF77">
    <property type="entry name" value="LRAT DOMAIN-CONTAINING PROTEIN"/>
    <property type="match status" value="1"/>
</dbReference>
<dbReference type="GO" id="GO:0016410">
    <property type="term" value="F:N-acyltransferase activity"/>
    <property type="evidence" value="ECO:0007669"/>
    <property type="project" value="TreeGrafter"/>
</dbReference>
<dbReference type="GO" id="GO:0005737">
    <property type="term" value="C:cytoplasm"/>
    <property type="evidence" value="ECO:0007669"/>
    <property type="project" value="TreeGrafter"/>
</dbReference>